<dbReference type="RefSeq" id="WP_205457824.1">
    <property type="nucleotide sequence ID" value="NZ_JAFHKK010000002.1"/>
</dbReference>
<dbReference type="SUPFAM" id="SSF53335">
    <property type="entry name" value="S-adenosyl-L-methionine-dependent methyltransferases"/>
    <property type="match status" value="1"/>
</dbReference>
<dbReference type="Gene3D" id="3.40.50.150">
    <property type="entry name" value="Vaccinia Virus protein VP39"/>
    <property type="match status" value="1"/>
</dbReference>
<organism evidence="1 2">
    <name type="scientific">Sulfurospirillum tamanense</name>
    <dbReference type="NCBI Taxonomy" id="2813362"/>
    <lineage>
        <taxon>Bacteria</taxon>
        <taxon>Pseudomonadati</taxon>
        <taxon>Campylobacterota</taxon>
        <taxon>Epsilonproteobacteria</taxon>
        <taxon>Campylobacterales</taxon>
        <taxon>Sulfurospirillaceae</taxon>
        <taxon>Sulfurospirillum</taxon>
    </lineage>
</organism>
<keyword evidence="1" id="KW-0489">Methyltransferase</keyword>
<dbReference type="CDD" id="cd02440">
    <property type="entry name" value="AdoMet_MTases"/>
    <property type="match status" value="1"/>
</dbReference>
<evidence type="ECO:0000313" key="1">
    <source>
        <dbReference type="EMBL" id="MBN2963383.1"/>
    </source>
</evidence>
<reference evidence="1 2" key="2">
    <citation type="submission" date="2021-02" db="EMBL/GenBank/DDBJ databases">
        <title>Sulfurospirillum tamanensis sp. nov.</title>
        <authorList>
            <person name="Frolova A."/>
            <person name="Merkel A."/>
            <person name="Slobodkin A."/>
        </authorList>
    </citation>
    <scope>NUCLEOTIDE SEQUENCE [LARGE SCALE GENOMIC DNA]</scope>
    <source>
        <strain evidence="1 2">T05b</strain>
    </source>
</reference>
<gene>
    <name evidence="1" type="ORF">JWV37_01190</name>
</gene>
<reference evidence="2" key="1">
    <citation type="submission" date="2021-02" db="EMBL/GenBank/DDBJ databases">
        <title>Sulfurospirillum tamanensis sp. nov.</title>
        <authorList>
            <person name="Merkel A.Y."/>
        </authorList>
    </citation>
    <scope>NUCLEOTIDE SEQUENCE [LARGE SCALE GENOMIC DNA]</scope>
    <source>
        <strain evidence="2">T05b</strain>
    </source>
</reference>
<dbReference type="EMBL" id="JAFHKK010000002">
    <property type="protein sequence ID" value="MBN2963383.1"/>
    <property type="molecule type" value="Genomic_DNA"/>
</dbReference>
<name>A0ABS2WPQ2_9BACT</name>
<dbReference type="InterPro" id="IPR029063">
    <property type="entry name" value="SAM-dependent_MTases_sf"/>
</dbReference>
<dbReference type="GO" id="GO:0008168">
    <property type="term" value="F:methyltransferase activity"/>
    <property type="evidence" value="ECO:0007669"/>
    <property type="project" value="UniProtKB-KW"/>
</dbReference>
<proteinExistence type="predicted"/>
<protein>
    <submittedName>
        <fullName evidence="1">Class I SAM-dependent methyltransferase</fullName>
    </submittedName>
</protein>
<dbReference type="GO" id="GO:0032259">
    <property type="term" value="P:methylation"/>
    <property type="evidence" value="ECO:0007669"/>
    <property type="project" value="UniProtKB-KW"/>
</dbReference>
<keyword evidence="1" id="KW-0808">Transferase</keyword>
<evidence type="ECO:0000313" key="2">
    <source>
        <dbReference type="Proteomes" id="UP000703590"/>
    </source>
</evidence>
<keyword evidence="2" id="KW-1185">Reference proteome</keyword>
<dbReference type="Proteomes" id="UP000703590">
    <property type="component" value="Unassembled WGS sequence"/>
</dbReference>
<accession>A0ABS2WPQ2</accession>
<sequence length="180" mass="20112">MIEFLLFLGLLGALSSIVFWSVLLGISPMPSLPKTARKIAQQVKKHPASTVVELGSGWGTLALCIARHNPTKQVLAYERSFVPYAFSLLLQALWRTPNVTFKNANFLTHTFTNEQIAVAYLCPRSMVSLWEHWSKNGFPRVLVSATFALRGVIPTQTLKPSGFLEAILFEYTTFKPTVLK</sequence>
<comment type="caution">
    <text evidence="1">The sequence shown here is derived from an EMBL/GenBank/DDBJ whole genome shotgun (WGS) entry which is preliminary data.</text>
</comment>